<organism evidence="2 3">
    <name type="scientific">Paractinoplanes rishiriensis</name>
    <dbReference type="NCBI Taxonomy" id="1050105"/>
    <lineage>
        <taxon>Bacteria</taxon>
        <taxon>Bacillati</taxon>
        <taxon>Actinomycetota</taxon>
        <taxon>Actinomycetes</taxon>
        <taxon>Micromonosporales</taxon>
        <taxon>Micromonosporaceae</taxon>
        <taxon>Paractinoplanes</taxon>
    </lineage>
</organism>
<comment type="caution">
    <text evidence="2">The sequence shown here is derived from an EMBL/GenBank/DDBJ whole genome shotgun (WGS) entry which is preliminary data.</text>
</comment>
<dbReference type="EMBL" id="BOMV01000013">
    <property type="protein sequence ID" value="GIE94484.1"/>
    <property type="molecule type" value="Genomic_DNA"/>
</dbReference>
<reference evidence="2" key="1">
    <citation type="submission" date="2021-01" db="EMBL/GenBank/DDBJ databases">
        <title>Whole genome shotgun sequence of Actinoplanes rishiriensis NBRC 108556.</title>
        <authorList>
            <person name="Komaki H."/>
            <person name="Tamura T."/>
        </authorList>
    </citation>
    <scope>NUCLEOTIDE SEQUENCE</scope>
    <source>
        <strain evidence="2">NBRC 108556</strain>
    </source>
</reference>
<evidence type="ECO:0000313" key="3">
    <source>
        <dbReference type="Proteomes" id="UP000636960"/>
    </source>
</evidence>
<feature type="region of interest" description="Disordered" evidence="1">
    <location>
        <begin position="15"/>
        <end position="38"/>
    </location>
</feature>
<gene>
    <name evidence="2" type="ORF">Ari01nite_19490</name>
</gene>
<protein>
    <submittedName>
        <fullName evidence="2">Uncharacterized protein</fullName>
    </submittedName>
</protein>
<evidence type="ECO:0000313" key="2">
    <source>
        <dbReference type="EMBL" id="GIE94484.1"/>
    </source>
</evidence>
<evidence type="ECO:0000256" key="1">
    <source>
        <dbReference type="SAM" id="MobiDB-lite"/>
    </source>
</evidence>
<dbReference type="Proteomes" id="UP000636960">
    <property type="component" value="Unassembled WGS sequence"/>
</dbReference>
<dbReference type="AlphaFoldDB" id="A0A919JVT6"/>
<proteinExistence type="predicted"/>
<sequence length="88" mass="10242">MLPFPHLKIKTVKHRLSSRPVAERNPLHPQQFPSRQRRTTPLNTIQLNTIQLNTIQLNTIQLNHSSTHARRSRLDMCMHAIKSSQLNC</sequence>
<accession>A0A919JVT6</accession>
<name>A0A919JVT6_9ACTN</name>
<keyword evidence="3" id="KW-1185">Reference proteome</keyword>